<dbReference type="SUPFAM" id="SSF63829">
    <property type="entry name" value="Calcium-dependent phosphotriesterase"/>
    <property type="match status" value="1"/>
</dbReference>
<dbReference type="RefSeq" id="WP_194095283.1">
    <property type="nucleotide sequence ID" value="NZ_JADFTZ010000002.1"/>
</dbReference>
<reference evidence="3 4" key="1">
    <citation type="submission" date="2020-10" db="EMBL/GenBank/DDBJ databases">
        <title>The genome sequence of Flavobacterium aquaticum 1Y8A.</title>
        <authorList>
            <person name="Liu Y."/>
        </authorList>
    </citation>
    <scope>NUCLEOTIDE SEQUENCE [LARGE SCALE GENOMIC DNA]</scope>
    <source>
        <strain evidence="3 4">1Y8A</strain>
    </source>
</reference>
<dbReference type="GO" id="GO:0016301">
    <property type="term" value="F:kinase activity"/>
    <property type="evidence" value="ECO:0007669"/>
    <property type="project" value="UniProtKB-KW"/>
</dbReference>
<comment type="caution">
    <text evidence="3">The sequence shown here is derived from an EMBL/GenBank/DDBJ whole genome shotgun (WGS) entry which is preliminary data.</text>
</comment>
<dbReference type="InterPro" id="IPR050640">
    <property type="entry name" value="Bact_2-comp_sensor_kinase"/>
</dbReference>
<evidence type="ECO:0000259" key="2">
    <source>
        <dbReference type="Pfam" id="PF06580"/>
    </source>
</evidence>
<name>A0ABR9WRN8_9FLAO</name>
<dbReference type="SUPFAM" id="SSF55874">
    <property type="entry name" value="ATPase domain of HSP90 chaperone/DNA topoisomerase II/histidine kinase"/>
    <property type="match status" value="1"/>
</dbReference>
<dbReference type="Gene3D" id="2.130.10.10">
    <property type="entry name" value="YVTN repeat-like/Quinoprotein amine dehydrogenase"/>
    <property type="match status" value="1"/>
</dbReference>
<proteinExistence type="predicted"/>
<dbReference type="InterPro" id="IPR015943">
    <property type="entry name" value="WD40/YVTN_repeat-like_dom_sf"/>
</dbReference>
<dbReference type="Pfam" id="PF06580">
    <property type="entry name" value="His_kinase"/>
    <property type="match status" value="1"/>
</dbReference>
<feature type="domain" description="Signal transduction histidine kinase internal region" evidence="2">
    <location>
        <begin position="741"/>
        <end position="818"/>
    </location>
</feature>
<dbReference type="Gene3D" id="3.30.565.10">
    <property type="entry name" value="Histidine kinase-like ATPase, C-terminal domain"/>
    <property type="match status" value="1"/>
</dbReference>
<dbReference type="Gene3D" id="2.60.40.10">
    <property type="entry name" value="Immunoglobulins"/>
    <property type="match status" value="1"/>
</dbReference>
<sequence>MKTFFLLFISLSLNCYKLVAQNPYSYVIDKSVGLPSNSVYDVYQDKKGFMWFATGEGLSKYDGTKFYSFTTKNQTSKSGSNIIEDNFGRVWYINFDGYLYYVENNQLQAFKQKNSIGYYEFGIIGNKLFTIQKNSIEVYDLKNLKLIKKIKFDNTYFKATHLSKKYFYVFTNKLLKIDSNLNTTITSLPSELVTTKSIVVESHLDDLFIVSKANGQLYKYSNQTFEKEAVLKGNIIQNLSFVDNKLWLATTSGLFEYKNKSFVNYYREINISTIFKDQENKFWISTLTNGLLYIPNFSSILWKCNYKPVTLNSDNNTIAIGYENDILSEFNPNNYEEKIIFKGNSNHEIYKVFKDETNYFITSNNFKIINNKIKEVNIAVKDLVKVDDKYYAFAASGLCGLFSLDNKKTSEWDNLYTKYFTETPSDLNESKILVGVRGKSVAYNPNNKTIFFATNVGLYAQTLNTQKEIQYKNKPVFCQKIYYYNNCIYLLSNEYELLKIDDNNTISIETVSKNLITDEIKNIKLIDDILYIFTNNAIFQFNLSTKKATKIQNITPNISVSDIATLSNKTILATSSGLIIKSNTNLNDESLPKFILNKVLINDKQKTATNFEFDENNLSFDFSVLAYLPNTKFPISYKINNGNWVTLEDNQRSLKLSSLAAGDYSIQFKIENIEKTDKNIINYNFSIQKPFWESTIFILFSILLLAILFYFLYKSKLKKIQKKNQIELNRITLENNLNQSKLTAIKSQMNPHFFYNALNTIQSYILSNDKKEAIIYLNKFSSLTRTILELTEKNYLSINEEIKTITLYLDLEKARFFNDFNYTISIDKEIDTESIKIPTMLLQPFIENAIKHGLLHLKGEKTINIVFKKTNHSLEISIDDNGIGRKRSEELNLNNRKDHISFATNAIEKRLEILNLNKTNKITVAYIDKYKFDEAIGTTVIINIPTTWK</sequence>
<dbReference type="SUPFAM" id="SSF69322">
    <property type="entry name" value="Tricorn protease domain 2"/>
    <property type="match status" value="1"/>
</dbReference>
<dbReference type="EMBL" id="JADFTZ010000002">
    <property type="protein sequence ID" value="MBE9576532.1"/>
    <property type="molecule type" value="Genomic_DNA"/>
</dbReference>
<organism evidence="3 4">
    <name type="scientific">Flavobacterium proteolyticum</name>
    <dbReference type="NCBI Taxonomy" id="2911683"/>
    <lineage>
        <taxon>Bacteria</taxon>
        <taxon>Pseudomonadati</taxon>
        <taxon>Bacteroidota</taxon>
        <taxon>Flavobacteriia</taxon>
        <taxon>Flavobacteriales</taxon>
        <taxon>Flavobacteriaceae</taxon>
        <taxon>Flavobacterium</taxon>
    </lineage>
</organism>
<keyword evidence="1" id="KW-0812">Transmembrane</keyword>
<dbReference type="InterPro" id="IPR036890">
    <property type="entry name" value="HATPase_C_sf"/>
</dbReference>
<evidence type="ECO:0000256" key="1">
    <source>
        <dbReference type="SAM" id="Phobius"/>
    </source>
</evidence>
<dbReference type="Proteomes" id="UP000656274">
    <property type="component" value="Unassembled WGS sequence"/>
</dbReference>
<keyword evidence="1" id="KW-1133">Transmembrane helix</keyword>
<feature type="transmembrane region" description="Helical" evidence="1">
    <location>
        <begin position="691"/>
        <end position="713"/>
    </location>
</feature>
<protein>
    <submittedName>
        <fullName evidence="3">Histidine kinase</fullName>
    </submittedName>
</protein>
<accession>A0ABR9WRN8</accession>
<keyword evidence="3" id="KW-0808">Transferase</keyword>
<keyword evidence="4" id="KW-1185">Reference proteome</keyword>
<dbReference type="PANTHER" id="PTHR34220">
    <property type="entry name" value="SENSOR HISTIDINE KINASE YPDA"/>
    <property type="match status" value="1"/>
</dbReference>
<dbReference type="PANTHER" id="PTHR34220:SF7">
    <property type="entry name" value="SENSOR HISTIDINE KINASE YPDA"/>
    <property type="match status" value="1"/>
</dbReference>
<keyword evidence="3" id="KW-0418">Kinase</keyword>
<evidence type="ECO:0000313" key="4">
    <source>
        <dbReference type="Proteomes" id="UP000656274"/>
    </source>
</evidence>
<keyword evidence="1" id="KW-0472">Membrane</keyword>
<dbReference type="InterPro" id="IPR013783">
    <property type="entry name" value="Ig-like_fold"/>
</dbReference>
<dbReference type="InterPro" id="IPR011110">
    <property type="entry name" value="Reg_prop"/>
</dbReference>
<evidence type="ECO:0000313" key="3">
    <source>
        <dbReference type="EMBL" id="MBE9576532.1"/>
    </source>
</evidence>
<gene>
    <name evidence="3" type="ORF">IM755_07375</name>
</gene>
<dbReference type="Pfam" id="PF07494">
    <property type="entry name" value="Reg_prop"/>
    <property type="match status" value="1"/>
</dbReference>
<dbReference type="InterPro" id="IPR010559">
    <property type="entry name" value="Sig_transdc_His_kin_internal"/>
</dbReference>